<keyword evidence="4" id="KW-1185">Reference proteome</keyword>
<dbReference type="EMBL" id="JBFOLK010000011">
    <property type="protein sequence ID" value="KAL2474898.1"/>
    <property type="molecule type" value="Genomic_DNA"/>
</dbReference>
<reference evidence="4" key="1">
    <citation type="submission" date="2024-07" db="EMBL/GenBank/DDBJ databases">
        <title>Two chromosome-level genome assemblies of Korean endemic species Abeliophyllum distichum and Forsythia ovata (Oleaceae).</title>
        <authorList>
            <person name="Jang H."/>
        </authorList>
    </citation>
    <scope>NUCLEOTIDE SEQUENCE [LARGE SCALE GENOMIC DNA]</scope>
</reference>
<dbReference type="InterPro" id="IPR036318">
    <property type="entry name" value="FAD-bd_PCMH-like_sf"/>
</dbReference>
<evidence type="ECO:0000256" key="1">
    <source>
        <dbReference type="ARBA" id="ARBA00001974"/>
    </source>
</evidence>
<sequence>MAKKIPSAILTFRFPGLVYFENNFEDPMIRNGAPDETEIQAALVCSKKHALQIRVKNGGGMTRDYEGLSYLCKTPFVISDLVDLRLISIDLEEETTWVLSKATVGDLYYTIAQNSRIHGFPAGICQCVGIDGHFSGGGVGTMTRQYGLAAENITATNLIDADARILNREAVGEDLLLAIRGGGGASFGIIVAWKIKLVWVPPVVTVFTI</sequence>
<gene>
    <name evidence="3" type="ORF">Adt_35634</name>
</gene>
<evidence type="ECO:0000259" key="2">
    <source>
        <dbReference type="PROSITE" id="PS51387"/>
    </source>
</evidence>
<dbReference type="InterPro" id="IPR016166">
    <property type="entry name" value="FAD-bd_PCMH"/>
</dbReference>
<evidence type="ECO:0000313" key="4">
    <source>
        <dbReference type="Proteomes" id="UP001604336"/>
    </source>
</evidence>
<evidence type="ECO:0000313" key="3">
    <source>
        <dbReference type="EMBL" id="KAL2474898.1"/>
    </source>
</evidence>
<dbReference type="InterPro" id="IPR006094">
    <property type="entry name" value="Oxid_FAD_bind_N"/>
</dbReference>
<dbReference type="AlphaFoldDB" id="A0ABD1QFG9"/>
<dbReference type="InterPro" id="IPR016167">
    <property type="entry name" value="FAD-bd_PCMH_sub1"/>
</dbReference>
<dbReference type="PROSITE" id="PS51387">
    <property type="entry name" value="FAD_PCMH"/>
    <property type="match status" value="1"/>
</dbReference>
<dbReference type="Gene3D" id="3.30.43.10">
    <property type="entry name" value="Uridine Diphospho-n-acetylenolpyruvylglucosamine Reductase, domain 2"/>
    <property type="match status" value="1"/>
</dbReference>
<proteinExistence type="predicted"/>
<organism evidence="3 4">
    <name type="scientific">Abeliophyllum distichum</name>
    <dbReference type="NCBI Taxonomy" id="126358"/>
    <lineage>
        <taxon>Eukaryota</taxon>
        <taxon>Viridiplantae</taxon>
        <taxon>Streptophyta</taxon>
        <taxon>Embryophyta</taxon>
        <taxon>Tracheophyta</taxon>
        <taxon>Spermatophyta</taxon>
        <taxon>Magnoliopsida</taxon>
        <taxon>eudicotyledons</taxon>
        <taxon>Gunneridae</taxon>
        <taxon>Pentapetalae</taxon>
        <taxon>asterids</taxon>
        <taxon>lamiids</taxon>
        <taxon>Lamiales</taxon>
        <taxon>Oleaceae</taxon>
        <taxon>Forsythieae</taxon>
        <taxon>Abeliophyllum</taxon>
    </lineage>
</organism>
<dbReference type="Gene3D" id="3.30.465.10">
    <property type="match status" value="1"/>
</dbReference>
<dbReference type="Pfam" id="PF01565">
    <property type="entry name" value="FAD_binding_4"/>
    <property type="match status" value="1"/>
</dbReference>
<dbReference type="Proteomes" id="UP001604336">
    <property type="component" value="Unassembled WGS sequence"/>
</dbReference>
<name>A0ABD1QFG9_9LAMI</name>
<dbReference type="InterPro" id="IPR016169">
    <property type="entry name" value="FAD-bd_PCMH_sub2"/>
</dbReference>
<accession>A0ABD1QFG9</accession>
<feature type="domain" description="FAD-binding PCMH-type" evidence="2">
    <location>
        <begin position="23"/>
        <end position="200"/>
    </location>
</feature>
<dbReference type="PANTHER" id="PTHR32448">
    <property type="entry name" value="OS08G0158400 PROTEIN"/>
    <property type="match status" value="1"/>
</dbReference>
<comment type="caution">
    <text evidence="3">The sequence shown here is derived from an EMBL/GenBank/DDBJ whole genome shotgun (WGS) entry which is preliminary data.</text>
</comment>
<protein>
    <submittedName>
        <fullName evidence="3">FAD-binding Berberine family protein</fullName>
    </submittedName>
</protein>
<comment type="cofactor">
    <cofactor evidence="1">
        <name>FAD</name>
        <dbReference type="ChEBI" id="CHEBI:57692"/>
    </cofactor>
</comment>
<dbReference type="SUPFAM" id="SSF56176">
    <property type="entry name" value="FAD-binding/transporter-associated domain-like"/>
    <property type="match status" value="1"/>
</dbReference>